<dbReference type="AlphaFoldDB" id="A0AAV7ZRN8"/>
<dbReference type="GO" id="GO:0016020">
    <property type="term" value="C:membrane"/>
    <property type="evidence" value="ECO:0007669"/>
    <property type="project" value="UniProtKB-SubCell"/>
</dbReference>
<dbReference type="EMBL" id="JANTQA010000023">
    <property type="protein sequence ID" value="KAJ3444253.1"/>
    <property type="molecule type" value="Genomic_DNA"/>
</dbReference>
<evidence type="ECO:0008006" key="6">
    <source>
        <dbReference type="Google" id="ProtNLM"/>
    </source>
</evidence>
<evidence type="ECO:0000313" key="4">
    <source>
        <dbReference type="EMBL" id="KAJ3444253.1"/>
    </source>
</evidence>
<evidence type="ECO:0000256" key="3">
    <source>
        <dbReference type="ARBA" id="ARBA00023136"/>
    </source>
</evidence>
<accession>A0AAV7ZRN8</accession>
<evidence type="ECO:0000256" key="1">
    <source>
        <dbReference type="ARBA" id="ARBA00004370"/>
    </source>
</evidence>
<comment type="subcellular location">
    <subcellularLocation>
        <location evidence="1">Membrane</location>
    </subcellularLocation>
</comment>
<comment type="caution">
    <text evidence="4">The sequence shown here is derived from an EMBL/GenBank/DDBJ whole genome shotgun (WGS) entry which is preliminary data.</text>
</comment>
<dbReference type="InterPro" id="IPR023395">
    <property type="entry name" value="MCP_dom_sf"/>
</dbReference>
<proteinExistence type="predicted"/>
<name>A0AAV7ZRN8_9EUKA</name>
<protein>
    <recommendedName>
        <fullName evidence="6">Mitochondrial carrier protein</fullName>
    </recommendedName>
</protein>
<evidence type="ECO:0000256" key="2">
    <source>
        <dbReference type="ARBA" id="ARBA00022692"/>
    </source>
</evidence>
<evidence type="ECO:0000313" key="5">
    <source>
        <dbReference type="Proteomes" id="UP001146793"/>
    </source>
</evidence>
<dbReference type="SUPFAM" id="SSF103506">
    <property type="entry name" value="Mitochondrial carrier"/>
    <property type="match status" value="1"/>
</dbReference>
<keyword evidence="3" id="KW-0472">Membrane</keyword>
<sequence>MSKSENKQSSKWFEIGYEHLLGGFVSISTSSFSNMMIGKIPTATDLPRIFLHGGINNLVSNEINTQFETYFEEYNNPNDSWIIKLTSGIAIGATTSLLSTILDNIYQYHESRTENNDMMAKNSMYFLKQRGVSSILDGYKNNLLHGIIYQPFENLFFSLNGKWLSKYFQNSKNKQLAEKLFVPFLNGSISTVQTILLTKPIEHTLHDLRKKNNHQTPRLVHETLQDLKSKPFNAGIGSVFFTACSQAFYQHKEILTRLFLKSLN</sequence>
<keyword evidence="2" id="KW-0812">Transmembrane</keyword>
<reference evidence="4" key="1">
    <citation type="submission" date="2022-08" db="EMBL/GenBank/DDBJ databases">
        <title>Novel sulphate-reducing endosymbionts in the free-living metamonad Anaeramoeba.</title>
        <authorList>
            <person name="Jerlstrom-Hultqvist J."/>
            <person name="Cepicka I."/>
            <person name="Gallot-Lavallee L."/>
            <person name="Salas-Leiva D."/>
            <person name="Curtis B.A."/>
            <person name="Zahonova K."/>
            <person name="Pipaliya S."/>
            <person name="Dacks J."/>
            <person name="Roger A.J."/>
        </authorList>
    </citation>
    <scope>NUCLEOTIDE SEQUENCE</scope>
    <source>
        <strain evidence="4">Busselton2</strain>
    </source>
</reference>
<gene>
    <name evidence="4" type="ORF">M0812_10105</name>
</gene>
<organism evidence="4 5">
    <name type="scientific">Anaeramoeba flamelloides</name>
    <dbReference type="NCBI Taxonomy" id="1746091"/>
    <lineage>
        <taxon>Eukaryota</taxon>
        <taxon>Metamonada</taxon>
        <taxon>Anaeramoebidae</taxon>
        <taxon>Anaeramoeba</taxon>
    </lineage>
</organism>
<dbReference type="Proteomes" id="UP001146793">
    <property type="component" value="Unassembled WGS sequence"/>
</dbReference>